<keyword evidence="2" id="KW-1185">Reference proteome</keyword>
<evidence type="ECO:0000313" key="2">
    <source>
        <dbReference type="Proteomes" id="UP001497700"/>
    </source>
</evidence>
<organism evidence="1 2">
    <name type="scientific">Hypoxylon rubiginosum</name>
    <dbReference type="NCBI Taxonomy" id="110542"/>
    <lineage>
        <taxon>Eukaryota</taxon>
        <taxon>Fungi</taxon>
        <taxon>Dikarya</taxon>
        <taxon>Ascomycota</taxon>
        <taxon>Pezizomycotina</taxon>
        <taxon>Sordariomycetes</taxon>
        <taxon>Xylariomycetidae</taxon>
        <taxon>Xylariales</taxon>
        <taxon>Hypoxylaceae</taxon>
        <taxon>Hypoxylon</taxon>
    </lineage>
</organism>
<sequence>MTSSEEVCISQRLLYCWDSIFDTPPRVGDRHDEPYVNVGDEGTVNPSIDLIHFFMQAFDRNENSRSATDTVVDFCAGADLLNLQRDESATTELVALLNDSGGMTARDLFHALTQPRNARIKRSQELERGDSFISHPTVRIDEMDKRINRLYIESLNRWTVLALAASAPDHQASILGEFIDNHLQFGPLINAQAIYNGLPAFALQFHLPYFALRKHRLPQKDKRQASHGKGLRQCYDITFLRTMDSKVDNGLTEYVYEARLSCLVSGLSRYSWSAYLFNDQYFELDGDSDSVAEYHAQRDMQPGLDPLSAGKMSLNKTPCEPREYFLLIFETRIRKVKKEWKQLFVAVDEAIRAYKSEYWNRTSHGVSLKKAQSPRSGTDRQRTQSREELHEWMRRSAELLRKFISSLDQIISDWNVFRNTGINYFNSTDSPDHLARLLKTITAIDQQITDLGRLLPKFNHTMVSLSEDMLRHVHLLIAHESNESALIQQKTARDVNVLTWITFLTLPLGLAAGLLSTQEGFIPITPSPCTFVASLAILETLLWLILGTLRGWDWVRVKLTWVRYHLGVRREGIEDIELRQLEGLS</sequence>
<proteinExistence type="predicted"/>
<name>A0ACB9ZF13_9PEZI</name>
<protein>
    <submittedName>
        <fullName evidence="1">Uncharacterized protein</fullName>
    </submittedName>
</protein>
<gene>
    <name evidence="1" type="ORF">F4820DRAFT_343748</name>
</gene>
<dbReference type="Proteomes" id="UP001497700">
    <property type="component" value="Unassembled WGS sequence"/>
</dbReference>
<evidence type="ECO:0000313" key="1">
    <source>
        <dbReference type="EMBL" id="KAI4869921.1"/>
    </source>
</evidence>
<dbReference type="EMBL" id="MU393427">
    <property type="protein sequence ID" value="KAI4869921.1"/>
    <property type="molecule type" value="Genomic_DNA"/>
</dbReference>
<accession>A0ACB9ZF13</accession>
<comment type="caution">
    <text evidence="1">The sequence shown here is derived from an EMBL/GenBank/DDBJ whole genome shotgun (WGS) entry which is preliminary data.</text>
</comment>
<reference evidence="1 2" key="1">
    <citation type="journal article" date="2022" name="New Phytol.">
        <title>Ecological generalism drives hyperdiversity of secondary metabolite gene clusters in xylarialean endophytes.</title>
        <authorList>
            <person name="Franco M.E.E."/>
            <person name="Wisecaver J.H."/>
            <person name="Arnold A.E."/>
            <person name="Ju Y.M."/>
            <person name="Slot J.C."/>
            <person name="Ahrendt S."/>
            <person name="Moore L.P."/>
            <person name="Eastman K.E."/>
            <person name="Scott K."/>
            <person name="Konkel Z."/>
            <person name="Mondo S.J."/>
            <person name="Kuo A."/>
            <person name="Hayes R.D."/>
            <person name="Haridas S."/>
            <person name="Andreopoulos B."/>
            <person name="Riley R."/>
            <person name="LaButti K."/>
            <person name="Pangilinan J."/>
            <person name="Lipzen A."/>
            <person name="Amirebrahimi M."/>
            <person name="Yan J."/>
            <person name="Adam C."/>
            <person name="Keymanesh K."/>
            <person name="Ng V."/>
            <person name="Louie K."/>
            <person name="Northen T."/>
            <person name="Drula E."/>
            <person name="Henrissat B."/>
            <person name="Hsieh H.M."/>
            <person name="Youens-Clark K."/>
            <person name="Lutzoni F."/>
            <person name="Miadlikowska J."/>
            <person name="Eastwood D.C."/>
            <person name="Hamelin R.C."/>
            <person name="Grigoriev I.V."/>
            <person name="U'Ren J.M."/>
        </authorList>
    </citation>
    <scope>NUCLEOTIDE SEQUENCE [LARGE SCALE GENOMIC DNA]</scope>
    <source>
        <strain evidence="1 2">CBS 119005</strain>
    </source>
</reference>